<proteinExistence type="predicted"/>
<feature type="region of interest" description="Disordered" evidence="1">
    <location>
        <begin position="70"/>
        <end position="96"/>
    </location>
</feature>
<keyword evidence="3" id="KW-1185">Reference proteome</keyword>
<evidence type="ECO:0000313" key="2">
    <source>
        <dbReference type="EMBL" id="MDC0675666.1"/>
    </source>
</evidence>
<sequence>MGPAAPDLDVFSERPRHSPHWHTRSGDDPSALAYFLADVGELPAGLADALPLFVWDTDRLRTYPAPCTMSSSLGSSASSPPPCGAAKEAPPSRSRRPKWRIGRTCILARMWALAVDLQYSIVCQHDGWRLADATIVC</sequence>
<name>A0ABT5BRX0_9BACT</name>
<gene>
    <name evidence="2" type="ORF">POL58_48435</name>
</gene>
<accession>A0ABT5BRX0</accession>
<comment type="caution">
    <text evidence="2">The sequence shown here is derived from an EMBL/GenBank/DDBJ whole genome shotgun (WGS) entry which is preliminary data.</text>
</comment>
<dbReference type="EMBL" id="JAQNDN010000028">
    <property type="protein sequence ID" value="MDC0675666.1"/>
    <property type="molecule type" value="Genomic_DNA"/>
</dbReference>
<dbReference type="RefSeq" id="WP_272011004.1">
    <property type="nucleotide sequence ID" value="NZ_JAQNDN010000028.1"/>
</dbReference>
<protein>
    <submittedName>
        <fullName evidence="2">Uncharacterized protein</fullName>
    </submittedName>
</protein>
<organism evidence="2 3">
    <name type="scientific">Nannocystis radixulma</name>
    <dbReference type="NCBI Taxonomy" id="2995305"/>
    <lineage>
        <taxon>Bacteria</taxon>
        <taxon>Pseudomonadati</taxon>
        <taxon>Myxococcota</taxon>
        <taxon>Polyangia</taxon>
        <taxon>Nannocystales</taxon>
        <taxon>Nannocystaceae</taxon>
        <taxon>Nannocystis</taxon>
    </lineage>
</organism>
<reference evidence="2 3" key="1">
    <citation type="submission" date="2022-11" db="EMBL/GenBank/DDBJ databases">
        <title>Minimal conservation of predation-associated metabolite biosynthetic gene clusters underscores biosynthetic potential of Myxococcota including descriptions for ten novel species: Archangium lansinium sp. nov., Myxococcus landrumus sp. nov., Nannocystis bai.</title>
        <authorList>
            <person name="Ahearne A."/>
            <person name="Stevens C."/>
            <person name="Dowd S."/>
        </authorList>
    </citation>
    <scope>NUCLEOTIDE SEQUENCE [LARGE SCALE GENOMIC DNA]</scope>
    <source>
        <strain evidence="2 3">NCELM</strain>
    </source>
</reference>
<evidence type="ECO:0000313" key="3">
    <source>
        <dbReference type="Proteomes" id="UP001217838"/>
    </source>
</evidence>
<feature type="region of interest" description="Disordered" evidence="1">
    <location>
        <begin position="1"/>
        <end position="25"/>
    </location>
</feature>
<dbReference type="Proteomes" id="UP001217838">
    <property type="component" value="Unassembled WGS sequence"/>
</dbReference>
<evidence type="ECO:0000256" key="1">
    <source>
        <dbReference type="SAM" id="MobiDB-lite"/>
    </source>
</evidence>